<evidence type="ECO:0000313" key="1">
    <source>
        <dbReference type="EMBL" id="RBP48113.1"/>
    </source>
</evidence>
<dbReference type="EMBL" id="QNRR01000001">
    <property type="protein sequence ID" value="RBP48113.1"/>
    <property type="molecule type" value="Genomic_DNA"/>
</dbReference>
<dbReference type="SUPFAM" id="SSF53335">
    <property type="entry name" value="S-adenosyl-L-methionine-dependent methyltransferases"/>
    <property type="match status" value="1"/>
</dbReference>
<dbReference type="GO" id="GO:0008168">
    <property type="term" value="F:methyltransferase activity"/>
    <property type="evidence" value="ECO:0007669"/>
    <property type="project" value="UniProtKB-KW"/>
</dbReference>
<dbReference type="Proteomes" id="UP000253426">
    <property type="component" value="Unassembled WGS sequence"/>
</dbReference>
<sequence length="234" mass="26298">MNRLIPIPESPSLWRNRSRWNVARFWNWTVRRRLHEFTSRKTHRSLVPVFTGAGARVTQEAGTGLPHTAVTQGQLEVLLAAVAESETMDSPIVEIGSFRGVTTRALAAATKRTVVAVDPYLGEGGHEKDLALFREHTDGMTNIRHVRDVSDAAFTSWSGEAISMVFIDAIHEYLHAWYDFAAWGSLVAPSGFVAFHDVDAFPGVNRVCQRVLKECPQWKPWAYAPNIAIFQRRD</sequence>
<accession>A0A366HUZ5</accession>
<name>A0A366HUZ5_9BACT</name>
<keyword evidence="1" id="KW-0808">Transferase</keyword>
<organism evidence="1 2">
    <name type="scientific">Roseimicrobium gellanilyticum</name>
    <dbReference type="NCBI Taxonomy" id="748857"/>
    <lineage>
        <taxon>Bacteria</taxon>
        <taxon>Pseudomonadati</taxon>
        <taxon>Verrucomicrobiota</taxon>
        <taxon>Verrucomicrobiia</taxon>
        <taxon>Verrucomicrobiales</taxon>
        <taxon>Verrucomicrobiaceae</taxon>
        <taxon>Roseimicrobium</taxon>
    </lineage>
</organism>
<dbReference type="RefSeq" id="WP_113956987.1">
    <property type="nucleotide sequence ID" value="NZ_QNRR01000001.1"/>
</dbReference>
<dbReference type="AlphaFoldDB" id="A0A366HUZ5"/>
<dbReference type="GO" id="GO:0032259">
    <property type="term" value="P:methylation"/>
    <property type="evidence" value="ECO:0007669"/>
    <property type="project" value="UniProtKB-KW"/>
</dbReference>
<keyword evidence="1" id="KW-0489">Methyltransferase</keyword>
<dbReference type="OrthoDB" id="195364at2"/>
<evidence type="ECO:0000313" key="2">
    <source>
        <dbReference type="Proteomes" id="UP000253426"/>
    </source>
</evidence>
<reference evidence="1 2" key="1">
    <citation type="submission" date="2018-06" db="EMBL/GenBank/DDBJ databases">
        <title>Genomic Encyclopedia of Type Strains, Phase IV (KMG-IV): sequencing the most valuable type-strain genomes for metagenomic binning, comparative biology and taxonomic classification.</title>
        <authorList>
            <person name="Goeker M."/>
        </authorList>
    </citation>
    <scope>NUCLEOTIDE SEQUENCE [LARGE SCALE GENOMIC DNA]</scope>
    <source>
        <strain evidence="1 2">DSM 25532</strain>
    </source>
</reference>
<proteinExistence type="predicted"/>
<dbReference type="Pfam" id="PF13578">
    <property type="entry name" value="Methyltransf_24"/>
    <property type="match status" value="1"/>
</dbReference>
<keyword evidence="2" id="KW-1185">Reference proteome</keyword>
<dbReference type="Gene3D" id="3.40.50.150">
    <property type="entry name" value="Vaccinia Virus protein VP39"/>
    <property type="match status" value="1"/>
</dbReference>
<gene>
    <name evidence="1" type="ORF">DES53_101913</name>
</gene>
<protein>
    <submittedName>
        <fullName evidence="1">Methyltransferase family protein</fullName>
    </submittedName>
</protein>
<comment type="caution">
    <text evidence="1">The sequence shown here is derived from an EMBL/GenBank/DDBJ whole genome shotgun (WGS) entry which is preliminary data.</text>
</comment>
<dbReference type="InterPro" id="IPR029063">
    <property type="entry name" value="SAM-dependent_MTases_sf"/>
</dbReference>